<dbReference type="AlphaFoldDB" id="A0A4Y9ZSD7"/>
<comment type="caution">
    <text evidence="1">The sequence shown here is derived from an EMBL/GenBank/DDBJ whole genome shotgun (WGS) entry which is preliminary data.</text>
</comment>
<sequence>MSCTGAEEIWLVYHQVSRTCKPATAQLVDVEFHKYTTMDLEDLLDHVFLHGYVDAKFRPVSWPLSRDCIASRHRGYAICALDELRGHVHTPRAHVATQRIKLDAPHHKFDRLAHVTNYIFAQGYLPANLRSLVYWRGICGKQIDENAKIEDLLSWGEGVSEDKSLRLIIDH</sequence>
<protein>
    <submittedName>
        <fullName evidence="1">Uncharacterized protein</fullName>
    </submittedName>
</protein>
<name>A0A4Y9ZSD7_9AGAM</name>
<gene>
    <name evidence="1" type="ORF">EWM64_g6217</name>
</gene>
<proteinExistence type="predicted"/>
<dbReference type="OrthoDB" id="2887913at2759"/>
<evidence type="ECO:0000313" key="2">
    <source>
        <dbReference type="Proteomes" id="UP000298061"/>
    </source>
</evidence>
<organism evidence="1 2">
    <name type="scientific">Hericium alpestre</name>
    <dbReference type="NCBI Taxonomy" id="135208"/>
    <lineage>
        <taxon>Eukaryota</taxon>
        <taxon>Fungi</taxon>
        <taxon>Dikarya</taxon>
        <taxon>Basidiomycota</taxon>
        <taxon>Agaricomycotina</taxon>
        <taxon>Agaricomycetes</taxon>
        <taxon>Russulales</taxon>
        <taxon>Hericiaceae</taxon>
        <taxon>Hericium</taxon>
    </lineage>
</organism>
<accession>A0A4Y9ZSD7</accession>
<dbReference type="Proteomes" id="UP000298061">
    <property type="component" value="Unassembled WGS sequence"/>
</dbReference>
<keyword evidence="2" id="KW-1185">Reference proteome</keyword>
<dbReference type="EMBL" id="SFCI01000821">
    <property type="protein sequence ID" value="TFY77796.1"/>
    <property type="molecule type" value="Genomic_DNA"/>
</dbReference>
<evidence type="ECO:0000313" key="1">
    <source>
        <dbReference type="EMBL" id="TFY77796.1"/>
    </source>
</evidence>
<reference evidence="1 2" key="1">
    <citation type="submission" date="2019-02" db="EMBL/GenBank/DDBJ databases">
        <title>Genome sequencing of the rare red list fungi Hericium alpestre (H. flagellum).</title>
        <authorList>
            <person name="Buettner E."/>
            <person name="Kellner H."/>
        </authorList>
    </citation>
    <scope>NUCLEOTIDE SEQUENCE [LARGE SCALE GENOMIC DNA]</scope>
    <source>
        <strain evidence="1 2">DSM 108284</strain>
    </source>
</reference>